<organism evidence="1 2">
    <name type="scientific">Athelia psychrophila</name>
    <dbReference type="NCBI Taxonomy" id="1759441"/>
    <lineage>
        <taxon>Eukaryota</taxon>
        <taxon>Fungi</taxon>
        <taxon>Dikarya</taxon>
        <taxon>Basidiomycota</taxon>
        <taxon>Agaricomycotina</taxon>
        <taxon>Agaricomycetes</taxon>
        <taxon>Agaricomycetidae</taxon>
        <taxon>Atheliales</taxon>
        <taxon>Atheliaceae</taxon>
        <taxon>Athelia</taxon>
    </lineage>
</organism>
<evidence type="ECO:0000313" key="2">
    <source>
        <dbReference type="Proteomes" id="UP000076532"/>
    </source>
</evidence>
<proteinExistence type="predicted"/>
<keyword evidence="2" id="KW-1185">Reference proteome</keyword>
<reference evidence="1 2" key="1">
    <citation type="journal article" date="2016" name="Mol. Biol. Evol.">
        <title>Comparative Genomics of Early-Diverging Mushroom-Forming Fungi Provides Insights into the Origins of Lignocellulose Decay Capabilities.</title>
        <authorList>
            <person name="Nagy L.G."/>
            <person name="Riley R."/>
            <person name="Tritt A."/>
            <person name="Adam C."/>
            <person name="Daum C."/>
            <person name="Floudas D."/>
            <person name="Sun H."/>
            <person name="Yadav J.S."/>
            <person name="Pangilinan J."/>
            <person name="Larsson K.H."/>
            <person name="Matsuura K."/>
            <person name="Barry K."/>
            <person name="Labutti K."/>
            <person name="Kuo R."/>
            <person name="Ohm R.A."/>
            <person name="Bhattacharya S.S."/>
            <person name="Shirouzu T."/>
            <person name="Yoshinaga Y."/>
            <person name="Martin F.M."/>
            <person name="Grigoriev I.V."/>
            <person name="Hibbett D.S."/>
        </authorList>
    </citation>
    <scope>NUCLEOTIDE SEQUENCE [LARGE SCALE GENOMIC DNA]</scope>
    <source>
        <strain evidence="1 2">CBS 109695</strain>
    </source>
</reference>
<sequence>MGLTESTGRLFLVKPAHLNWFICGSCACLVSVARRVRTARLFLSANGILHLPSCVPVCIITANSHLGNMLKSMLKGFSDQTTVTNRKRACIPTSIGRMGGSRRKRSFLGIGYPLTIRKSAQIHATLVFSYSTIQSTSLGIIRCSDSKYLLSIQYSQLWPPLAKGARRHRRIAHSRFHCSLATRPAWMCRRRLPVP</sequence>
<gene>
    <name evidence="1" type="ORF">FIBSPDRAFT_851734</name>
</gene>
<dbReference type="Proteomes" id="UP000076532">
    <property type="component" value="Unassembled WGS sequence"/>
</dbReference>
<dbReference type="EMBL" id="KV417499">
    <property type="protein sequence ID" value="KZP29327.1"/>
    <property type="molecule type" value="Genomic_DNA"/>
</dbReference>
<accession>A0A166SDK7</accession>
<evidence type="ECO:0000313" key="1">
    <source>
        <dbReference type="EMBL" id="KZP29327.1"/>
    </source>
</evidence>
<dbReference type="AlphaFoldDB" id="A0A166SDK7"/>
<name>A0A166SDK7_9AGAM</name>
<protein>
    <submittedName>
        <fullName evidence="1">Uncharacterized protein</fullName>
    </submittedName>
</protein>